<dbReference type="EMBL" id="BGPR01000069">
    <property type="protein sequence ID" value="GBL90106.1"/>
    <property type="molecule type" value="Genomic_DNA"/>
</dbReference>
<dbReference type="Proteomes" id="UP000499080">
    <property type="component" value="Unassembled WGS sequence"/>
</dbReference>
<feature type="region of interest" description="Disordered" evidence="1">
    <location>
        <begin position="45"/>
        <end position="80"/>
    </location>
</feature>
<gene>
    <name evidence="2" type="ORF">AVEN_135462_1</name>
</gene>
<reference evidence="2 3" key="1">
    <citation type="journal article" date="2019" name="Sci. Rep.">
        <title>Orb-weaving spider Araneus ventricosus genome elucidates the spidroin gene catalogue.</title>
        <authorList>
            <person name="Kono N."/>
            <person name="Nakamura H."/>
            <person name="Ohtoshi R."/>
            <person name="Moran D.A.P."/>
            <person name="Shinohara A."/>
            <person name="Yoshida Y."/>
            <person name="Fujiwara M."/>
            <person name="Mori M."/>
            <person name="Tomita M."/>
            <person name="Arakawa K."/>
        </authorList>
    </citation>
    <scope>NUCLEOTIDE SEQUENCE [LARGE SCALE GENOMIC DNA]</scope>
</reference>
<proteinExistence type="predicted"/>
<feature type="compositionally biased region" description="Polar residues" evidence="1">
    <location>
        <begin position="54"/>
        <end position="63"/>
    </location>
</feature>
<organism evidence="2 3">
    <name type="scientific">Araneus ventricosus</name>
    <name type="common">Orbweaver spider</name>
    <name type="synonym">Epeira ventricosa</name>
    <dbReference type="NCBI Taxonomy" id="182803"/>
    <lineage>
        <taxon>Eukaryota</taxon>
        <taxon>Metazoa</taxon>
        <taxon>Ecdysozoa</taxon>
        <taxon>Arthropoda</taxon>
        <taxon>Chelicerata</taxon>
        <taxon>Arachnida</taxon>
        <taxon>Araneae</taxon>
        <taxon>Araneomorphae</taxon>
        <taxon>Entelegynae</taxon>
        <taxon>Araneoidea</taxon>
        <taxon>Araneidae</taxon>
        <taxon>Araneus</taxon>
    </lineage>
</organism>
<sequence length="97" mass="10777">MYVPHLRRTFTKIPGFWLIVAGAISIRATRYMSESTGALYTTAFKAPGKKSNGDKSGNQSIGQHLSIHEDSFSNPTNRRPGEAVLVDWSKMMKFKAS</sequence>
<comment type="caution">
    <text evidence="2">The sequence shown here is derived from an EMBL/GenBank/DDBJ whole genome shotgun (WGS) entry which is preliminary data.</text>
</comment>
<evidence type="ECO:0000313" key="2">
    <source>
        <dbReference type="EMBL" id="GBL90106.1"/>
    </source>
</evidence>
<dbReference type="AlphaFoldDB" id="A0A4Y2BFN0"/>
<accession>A0A4Y2BFN0</accession>
<protein>
    <submittedName>
        <fullName evidence="2">Uncharacterized protein</fullName>
    </submittedName>
</protein>
<keyword evidence="3" id="KW-1185">Reference proteome</keyword>
<evidence type="ECO:0000256" key="1">
    <source>
        <dbReference type="SAM" id="MobiDB-lite"/>
    </source>
</evidence>
<name>A0A4Y2BFN0_ARAVE</name>
<evidence type="ECO:0000313" key="3">
    <source>
        <dbReference type="Proteomes" id="UP000499080"/>
    </source>
</evidence>